<keyword evidence="2" id="KW-1185">Reference proteome</keyword>
<name>A0A6C2UPQ1_9BACT</name>
<dbReference type="AlphaFoldDB" id="A0A6C2UPQ1"/>
<dbReference type="Proteomes" id="UP000346198">
    <property type="component" value="Unassembled WGS sequence"/>
</dbReference>
<protein>
    <recommendedName>
        <fullName evidence="3">Lipocalin-like domain-containing protein</fullName>
    </recommendedName>
</protein>
<evidence type="ECO:0000313" key="1">
    <source>
        <dbReference type="EMBL" id="VGO22280.1"/>
    </source>
</evidence>
<gene>
    <name evidence="1" type="ORF">SCARR_04362</name>
</gene>
<evidence type="ECO:0008006" key="3">
    <source>
        <dbReference type="Google" id="ProtNLM"/>
    </source>
</evidence>
<dbReference type="PROSITE" id="PS51257">
    <property type="entry name" value="PROKAR_LIPOPROTEIN"/>
    <property type="match status" value="1"/>
</dbReference>
<reference evidence="1 2" key="1">
    <citation type="submission" date="2019-04" db="EMBL/GenBank/DDBJ databases">
        <authorList>
            <person name="Van Vliet M D."/>
        </authorList>
    </citation>
    <scope>NUCLEOTIDE SEQUENCE [LARGE SCALE GENOMIC DNA]</scope>
    <source>
        <strain evidence="1 2">F21</strain>
    </source>
</reference>
<dbReference type="EMBL" id="CAAHFH010000002">
    <property type="protein sequence ID" value="VGO22280.1"/>
    <property type="molecule type" value="Genomic_DNA"/>
</dbReference>
<sequence length="141" mass="15773">MVRFLILFLAAATFYGCGNDETGADASETAEAYPADLQRMQGQWQAVSTNVFCMCEAIIVGPTIRLRYQLTPDSSVLKRNVSIRNVDEARKMLVMYDGLGAWTYDLRPADGAEGLELRFFDEINREWAQVLLIKVAVDGVQ</sequence>
<organism evidence="1 2">
    <name type="scientific">Pontiella sulfatireligans</name>
    <dbReference type="NCBI Taxonomy" id="2750658"/>
    <lineage>
        <taxon>Bacteria</taxon>
        <taxon>Pseudomonadati</taxon>
        <taxon>Kiritimatiellota</taxon>
        <taxon>Kiritimatiellia</taxon>
        <taxon>Kiritimatiellales</taxon>
        <taxon>Pontiellaceae</taxon>
        <taxon>Pontiella</taxon>
    </lineage>
</organism>
<evidence type="ECO:0000313" key="2">
    <source>
        <dbReference type="Proteomes" id="UP000346198"/>
    </source>
</evidence>
<proteinExistence type="predicted"/>
<accession>A0A6C2UPQ1</accession>